<feature type="compositionally biased region" description="Low complexity" evidence="1">
    <location>
        <begin position="536"/>
        <end position="552"/>
    </location>
</feature>
<feature type="compositionally biased region" description="Pro residues" evidence="1">
    <location>
        <begin position="203"/>
        <end position="220"/>
    </location>
</feature>
<evidence type="ECO:0000256" key="1">
    <source>
        <dbReference type="SAM" id="MobiDB-lite"/>
    </source>
</evidence>
<dbReference type="PRINTS" id="PR01217">
    <property type="entry name" value="PRICHEXTENSN"/>
</dbReference>
<feature type="transmembrane region" description="Helical" evidence="2">
    <location>
        <begin position="386"/>
        <end position="410"/>
    </location>
</feature>
<feature type="compositionally biased region" description="Basic and acidic residues" evidence="1">
    <location>
        <begin position="1"/>
        <end position="12"/>
    </location>
</feature>
<keyword evidence="4" id="KW-1185">Reference proteome</keyword>
<evidence type="ECO:0000256" key="2">
    <source>
        <dbReference type="SAM" id="Phobius"/>
    </source>
</evidence>
<proteinExistence type="predicted"/>
<feature type="compositionally biased region" description="Low complexity" evidence="1">
    <location>
        <begin position="559"/>
        <end position="573"/>
    </location>
</feature>
<reference evidence="3 4" key="1">
    <citation type="submission" date="2024-04" db="EMBL/GenBank/DDBJ databases">
        <authorList>
            <person name="Waldvogel A.-M."/>
            <person name="Schoenle A."/>
        </authorList>
    </citation>
    <scope>NUCLEOTIDE SEQUENCE [LARGE SCALE GENOMIC DNA]</scope>
</reference>
<feature type="region of interest" description="Disordered" evidence="1">
    <location>
        <begin position="127"/>
        <end position="296"/>
    </location>
</feature>
<feature type="transmembrane region" description="Helical" evidence="2">
    <location>
        <begin position="352"/>
        <end position="374"/>
    </location>
</feature>
<keyword evidence="2" id="KW-0472">Membrane</keyword>
<organism evidence="3 4">
    <name type="scientific">Knipowitschia caucasica</name>
    <name type="common">Caucasian dwarf goby</name>
    <name type="synonym">Pomatoschistus caucasicus</name>
    <dbReference type="NCBI Taxonomy" id="637954"/>
    <lineage>
        <taxon>Eukaryota</taxon>
        <taxon>Metazoa</taxon>
        <taxon>Chordata</taxon>
        <taxon>Craniata</taxon>
        <taxon>Vertebrata</taxon>
        <taxon>Euteleostomi</taxon>
        <taxon>Actinopterygii</taxon>
        <taxon>Neopterygii</taxon>
        <taxon>Teleostei</taxon>
        <taxon>Neoteleostei</taxon>
        <taxon>Acanthomorphata</taxon>
        <taxon>Gobiaria</taxon>
        <taxon>Gobiiformes</taxon>
        <taxon>Gobioidei</taxon>
        <taxon>Gobiidae</taxon>
        <taxon>Gobiinae</taxon>
        <taxon>Knipowitschia</taxon>
    </lineage>
</organism>
<feature type="compositionally biased region" description="Pro residues" evidence="1">
    <location>
        <begin position="238"/>
        <end position="296"/>
    </location>
</feature>
<feature type="compositionally biased region" description="Pro residues" evidence="1">
    <location>
        <begin position="80"/>
        <end position="94"/>
    </location>
</feature>
<dbReference type="AlphaFoldDB" id="A0AAV2J5M0"/>
<sequence length="581" mass="61083">MDDIRGEREGRCETSGTRSGSGLRVWTPGLDSGRDPPTQISPSFRSGPDVVPATSAQASPRSECALSRRSPDAAPSLGVFPPPPPQVPWLPPSTTPSRARTRAHVVASTRPQRHREAHLTYPPSVLPRYLHPRKPHHISAQNGTPGPQGGIRWDPTPVLAPYNAPTPPWNPRNRPPLPTPTTLSYPPSDPPFTSAEPHTACPPFLPPRVTPPCTPPPTPAPTSQTSVHHVWTSTDLSPPAPLVPAAPPSPPPPPPSPSPPPPPPHSAPLTPGPPTPPPTTPPRSPTSPTPQHPPTPCAVCFVPPPSPLRVALLLPFPPTPPRSPAGPPGYPPHTLLGAGPNDTTPPPRAYRLVSLFATPSLYFCLVLFVLLLLLSSSARLFARRSLLLSLSLSSLVLFLAFFLSACGLSFCFRASAVYLGYFAFCSARGHPPAPPFIPYPPRVPPSLVLSLVPPSSLSSSATHSSIALALPPSAPPLCLSSPRSCIRLASHAHAPGCALALSPPALVARSLSLPRLFSRRPLALARARSLPLSPISLSTPLDSAPRSPPSRNSARRCSARPPSLSALSLASIRAPPPAPAP</sequence>
<gene>
    <name evidence="3" type="ORF">KC01_LOCUS4221</name>
</gene>
<feature type="region of interest" description="Disordered" evidence="1">
    <location>
        <begin position="536"/>
        <end position="581"/>
    </location>
</feature>
<feature type="compositionally biased region" description="Pro residues" evidence="1">
    <location>
        <begin position="164"/>
        <end position="179"/>
    </location>
</feature>
<evidence type="ECO:0000313" key="4">
    <source>
        <dbReference type="Proteomes" id="UP001497482"/>
    </source>
</evidence>
<feature type="region of interest" description="Disordered" evidence="1">
    <location>
        <begin position="1"/>
        <end position="115"/>
    </location>
</feature>
<accession>A0AAV2J5M0</accession>
<dbReference type="EMBL" id="OZ035832">
    <property type="protein sequence ID" value="CAL1572178.1"/>
    <property type="molecule type" value="Genomic_DNA"/>
</dbReference>
<name>A0AAV2J5M0_KNICA</name>
<keyword evidence="2" id="KW-1133">Transmembrane helix</keyword>
<keyword evidence="2" id="KW-0812">Transmembrane</keyword>
<dbReference type="Proteomes" id="UP001497482">
    <property type="component" value="Chromosome 10"/>
</dbReference>
<protein>
    <submittedName>
        <fullName evidence="3">Uncharacterized protein</fullName>
    </submittedName>
</protein>
<evidence type="ECO:0000313" key="3">
    <source>
        <dbReference type="EMBL" id="CAL1572178.1"/>
    </source>
</evidence>